<proteinExistence type="predicted"/>
<dbReference type="InterPro" id="IPR025331">
    <property type="entry name" value="TNT"/>
</dbReference>
<dbReference type="PANTHER" id="PTHR42059">
    <property type="entry name" value="TNT DOMAIN-CONTAINING PROTEIN"/>
    <property type="match status" value="1"/>
</dbReference>
<protein>
    <recommendedName>
        <fullName evidence="2">TNT domain-containing protein</fullName>
    </recommendedName>
</protein>
<feature type="domain" description="TNT" evidence="2">
    <location>
        <begin position="172"/>
        <end position="275"/>
    </location>
</feature>
<feature type="signal peptide" evidence="1">
    <location>
        <begin position="1"/>
        <end position="21"/>
    </location>
</feature>
<keyword evidence="1" id="KW-0732">Signal</keyword>
<dbReference type="Pfam" id="PF14021">
    <property type="entry name" value="TNT"/>
    <property type="match status" value="1"/>
</dbReference>
<sequence>MKGIRGRITAATALGAASVLAAVALPPDRGARADGSCTGTACPAVEQPGVQRPAAERPHTLPALVAARPDVPRTPEAAAAAARAAVRSTPDACGSPYVKDHGELGPAHLPRVGYFGSLVRGYVRYGGLSPAKFITRYWDETANPAYWRYPPDLGFAHSGGWSNGRVLRERETLPEGSLLDRFGSPYGTFLAPAGSAFGARALPPDSLNTKSSDPSHLCNYHLYRVSRAFDVDAGPIAPAFQQRGGGRQYVLMSAYLPGAPSTLNVTWLVANGYLSVVY</sequence>
<name>A0ABP8QT59_9ACTN</name>
<keyword evidence="4" id="KW-1185">Reference proteome</keyword>
<evidence type="ECO:0000313" key="4">
    <source>
        <dbReference type="Proteomes" id="UP001500503"/>
    </source>
</evidence>
<dbReference type="EMBL" id="BAABHF010000045">
    <property type="protein sequence ID" value="GAA4510250.1"/>
    <property type="molecule type" value="Genomic_DNA"/>
</dbReference>
<evidence type="ECO:0000259" key="2">
    <source>
        <dbReference type="Pfam" id="PF14021"/>
    </source>
</evidence>
<reference evidence="4" key="1">
    <citation type="journal article" date="2019" name="Int. J. Syst. Evol. Microbiol.">
        <title>The Global Catalogue of Microorganisms (GCM) 10K type strain sequencing project: providing services to taxonomists for standard genome sequencing and annotation.</title>
        <authorList>
            <consortium name="The Broad Institute Genomics Platform"/>
            <consortium name="The Broad Institute Genome Sequencing Center for Infectious Disease"/>
            <person name="Wu L."/>
            <person name="Ma J."/>
        </authorList>
    </citation>
    <scope>NUCLEOTIDE SEQUENCE [LARGE SCALE GENOMIC DNA]</scope>
    <source>
        <strain evidence="4">JCM 17933</strain>
    </source>
</reference>
<comment type="caution">
    <text evidence="3">The sequence shown here is derived from an EMBL/GenBank/DDBJ whole genome shotgun (WGS) entry which is preliminary data.</text>
</comment>
<accession>A0ABP8QT59</accession>
<evidence type="ECO:0000313" key="3">
    <source>
        <dbReference type="EMBL" id="GAA4510250.1"/>
    </source>
</evidence>
<dbReference type="Proteomes" id="UP001500503">
    <property type="component" value="Unassembled WGS sequence"/>
</dbReference>
<dbReference type="PANTHER" id="PTHR42059:SF1">
    <property type="entry name" value="TNT DOMAIN-CONTAINING PROTEIN"/>
    <property type="match status" value="1"/>
</dbReference>
<evidence type="ECO:0000256" key="1">
    <source>
        <dbReference type="SAM" id="SignalP"/>
    </source>
</evidence>
<feature type="chain" id="PRO_5046931541" description="TNT domain-containing protein" evidence="1">
    <location>
        <begin position="22"/>
        <end position="278"/>
    </location>
</feature>
<organism evidence="3 4">
    <name type="scientific">Actinoallomurus oryzae</name>
    <dbReference type="NCBI Taxonomy" id="502180"/>
    <lineage>
        <taxon>Bacteria</taxon>
        <taxon>Bacillati</taxon>
        <taxon>Actinomycetota</taxon>
        <taxon>Actinomycetes</taxon>
        <taxon>Streptosporangiales</taxon>
        <taxon>Thermomonosporaceae</taxon>
        <taxon>Actinoallomurus</taxon>
    </lineage>
</organism>
<dbReference type="RefSeq" id="WP_345471677.1">
    <property type="nucleotide sequence ID" value="NZ_BAABHF010000045.1"/>
</dbReference>
<gene>
    <name evidence="3" type="ORF">GCM10023191_072620</name>
</gene>
<dbReference type="InterPro" id="IPR053024">
    <property type="entry name" value="Fungal_surface_NADase"/>
</dbReference>